<reference evidence="4 5" key="1">
    <citation type="submission" date="2017-10" db="EMBL/GenBank/DDBJ databases">
        <title>Draft genome of Longibacter Salinarum.</title>
        <authorList>
            <person name="Goh K.M."/>
            <person name="Shamsir M.S."/>
            <person name="Lim S.W."/>
        </authorList>
    </citation>
    <scope>NUCLEOTIDE SEQUENCE [LARGE SCALE GENOMIC DNA]</scope>
    <source>
        <strain evidence="4 5">KCTC 52045</strain>
    </source>
</reference>
<keyword evidence="2" id="KW-0812">Transmembrane</keyword>
<evidence type="ECO:0000256" key="1">
    <source>
        <dbReference type="SAM" id="MobiDB-lite"/>
    </source>
</evidence>
<keyword evidence="5" id="KW-1185">Reference proteome</keyword>
<organism evidence="4 5">
    <name type="scientific">Longibacter salinarum</name>
    <dbReference type="NCBI Taxonomy" id="1850348"/>
    <lineage>
        <taxon>Bacteria</taxon>
        <taxon>Pseudomonadati</taxon>
        <taxon>Rhodothermota</taxon>
        <taxon>Rhodothermia</taxon>
        <taxon>Rhodothermales</taxon>
        <taxon>Salisaetaceae</taxon>
        <taxon>Longibacter</taxon>
    </lineage>
</organism>
<accession>A0A2A8CZB7</accession>
<feature type="domain" description="TPM" evidence="3">
    <location>
        <begin position="117"/>
        <end position="191"/>
    </location>
</feature>
<evidence type="ECO:0000256" key="2">
    <source>
        <dbReference type="SAM" id="Phobius"/>
    </source>
</evidence>
<dbReference type="RefSeq" id="WP_098075113.1">
    <property type="nucleotide sequence ID" value="NZ_PDEQ01000003.1"/>
</dbReference>
<protein>
    <recommendedName>
        <fullName evidence="3">TPM domain-containing protein</fullName>
    </recommendedName>
</protein>
<dbReference type="Proteomes" id="UP000220102">
    <property type="component" value="Unassembled WGS sequence"/>
</dbReference>
<gene>
    <name evidence="4" type="ORF">CRI94_07815</name>
</gene>
<dbReference type="EMBL" id="PDEQ01000003">
    <property type="protein sequence ID" value="PEN13951.1"/>
    <property type="molecule type" value="Genomic_DNA"/>
</dbReference>
<sequence length="234" mass="25472">MKTLIKNLDRDQIAEAVAEAESRTAGEIVPYVVPRSDTYEIAIWRGASAVALLAITVALLIVQFYQGWGLGWLFTPWGVATIALLGGVLGALLGGYVPSVERLLAGGDVLDLTVHRAAMQAFVEEEVFSTRDRTGILLFVSLHEHRIEVLGDTGINAKVSDDEWIDIVHRIRRGIENRNLTAGLVDAIGMCGKLLERRGVDIRPDDENELSDSVRTPGFGPSHESEEDPDDAAS</sequence>
<feature type="transmembrane region" description="Helical" evidence="2">
    <location>
        <begin position="42"/>
        <end position="65"/>
    </location>
</feature>
<evidence type="ECO:0000259" key="3">
    <source>
        <dbReference type="Pfam" id="PF04536"/>
    </source>
</evidence>
<dbReference type="OrthoDB" id="9786161at2"/>
<keyword evidence="2" id="KW-1133">Transmembrane helix</keyword>
<name>A0A2A8CZB7_9BACT</name>
<dbReference type="Pfam" id="PF04536">
    <property type="entry name" value="TPM_phosphatase"/>
    <property type="match status" value="1"/>
</dbReference>
<comment type="caution">
    <text evidence="4">The sequence shown here is derived from an EMBL/GenBank/DDBJ whole genome shotgun (WGS) entry which is preliminary data.</text>
</comment>
<dbReference type="Gene3D" id="3.10.310.50">
    <property type="match status" value="1"/>
</dbReference>
<feature type="region of interest" description="Disordered" evidence="1">
    <location>
        <begin position="202"/>
        <end position="234"/>
    </location>
</feature>
<feature type="compositionally biased region" description="Acidic residues" evidence="1">
    <location>
        <begin position="225"/>
        <end position="234"/>
    </location>
</feature>
<evidence type="ECO:0000313" key="5">
    <source>
        <dbReference type="Proteomes" id="UP000220102"/>
    </source>
</evidence>
<dbReference type="AlphaFoldDB" id="A0A2A8CZB7"/>
<evidence type="ECO:0000313" key="4">
    <source>
        <dbReference type="EMBL" id="PEN13951.1"/>
    </source>
</evidence>
<dbReference type="InterPro" id="IPR007621">
    <property type="entry name" value="TPM_dom"/>
</dbReference>
<keyword evidence="2" id="KW-0472">Membrane</keyword>
<feature type="transmembrane region" description="Helical" evidence="2">
    <location>
        <begin position="77"/>
        <end position="97"/>
    </location>
</feature>
<proteinExistence type="predicted"/>